<evidence type="ECO:0000256" key="7">
    <source>
        <dbReference type="ARBA" id="ARBA00023128"/>
    </source>
</evidence>
<feature type="domain" description="Potassium channel tetramerisation-type BTB" evidence="10">
    <location>
        <begin position="200"/>
        <end position="254"/>
    </location>
</feature>
<evidence type="ECO:0000313" key="11">
    <source>
        <dbReference type="EMBL" id="CAF4277139.1"/>
    </source>
</evidence>
<dbReference type="AlphaFoldDB" id="A0A8S2TE84"/>
<reference evidence="11" key="1">
    <citation type="submission" date="2021-02" db="EMBL/GenBank/DDBJ databases">
        <authorList>
            <person name="Nowell W R."/>
        </authorList>
    </citation>
    <scope>NUCLEOTIDE SEQUENCE</scope>
</reference>
<evidence type="ECO:0000256" key="4">
    <source>
        <dbReference type="ARBA" id="ARBA00022547"/>
    </source>
</evidence>
<keyword evidence="6" id="KW-0406">Ion transport</keyword>
<dbReference type="PANTHER" id="PTHR14499:SF145">
    <property type="entry name" value="POTASSIUM CHANNEL REGULATORY PROTEIN-LIKE"/>
    <property type="match status" value="1"/>
</dbReference>
<evidence type="ECO:0000256" key="9">
    <source>
        <dbReference type="ARBA" id="ARBA00023310"/>
    </source>
</evidence>
<keyword evidence="7" id="KW-0496">Mitochondrion</keyword>
<evidence type="ECO:0000256" key="3">
    <source>
        <dbReference type="ARBA" id="ARBA00022448"/>
    </source>
</evidence>
<name>A0A8S2TE84_9BILA</name>
<dbReference type="GO" id="GO:0045259">
    <property type="term" value="C:proton-transporting ATP synthase complex"/>
    <property type="evidence" value="ECO:0007669"/>
    <property type="project" value="UniProtKB-KW"/>
</dbReference>
<evidence type="ECO:0000256" key="6">
    <source>
        <dbReference type="ARBA" id="ARBA00023065"/>
    </source>
</evidence>
<dbReference type="InterPro" id="IPR011333">
    <property type="entry name" value="SKP1/BTB/POZ_sf"/>
</dbReference>
<dbReference type="PANTHER" id="PTHR14499">
    <property type="entry name" value="POTASSIUM CHANNEL TETRAMERIZATION DOMAIN-CONTAINING"/>
    <property type="match status" value="1"/>
</dbReference>
<comment type="subcellular location">
    <subcellularLocation>
        <location evidence="1">Mitochondrion membrane</location>
    </subcellularLocation>
</comment>
<comment type="similarity">
    <text evidence="2">Belongs to the ATPase g subunit family.</text>
</comment>
<dbReference type="Pfam" id="PF04718">
    <property type="entry name" value="ATP-synt_G"/>
    <property type="match status" value="1"/>
</dbReference>
<evidence type="ECO:0000256" key="8">
    <source>
        <dbReference type="ARBA" id="ARBA00023136"/>
    </source>
</evidence>
<comment type="caution">
    <text evidence="11">The sequence shown here is derived from an EMBL/GenBank/DDBJ whole genome shotgun (WGS) entry which is preliminary data.</text>
</comment>
<keyword evidence="5" id="KW-0375">Hydrogen ion transport</keyword>
<dbReference type="Proteomes" id="UP000676336">
    <property type="component" value="Unassembled WGS sequence"/>
</dbReference>
<dbReference type="EMBL" id="CAJOBI010031813">
    <property type="protein sequence ID" value="CAF4277139.1"/>
    <property type="molecule type" value="Genomic_DNA"/>
</dbReference>
<evidence type="ECO:0000256" key="5">
    <source>
        <dbReference type="ARBA" id="ARBA00022781"/>
    </source>
</evidence>
<organism evidence="11 12">
    <name type="scientific">Rotaria magnacalcarata</name>
    <dbReference type="NCBI Taxonomy" id="392030"/>
    <lineage>
        <taxon>Eukaryota</taxon>
        <taxon>Metazoa</taxon>
        <taxon>Spiralia</taxon>
        <taxon>Gnathifera</taxon>
        <taxon>Rotifera</taxon>
        <taxon>Eurotatoria</taxon>
        <taxon>Bdelloidea</taxon>
        <taxon>Philodinida</taxon>
        <taxon>Philodinidae</taxon>
        <taxon>Rotaria</taxon>
    </lineage>
</organism>
<gene>
    <name evidence="11" type="ORF">SMN809_LOCUS25099</name>
</gene>
<dbReference type="Gene3D" id="3.30.710.10">
    <property type="entry name" value="Potassium Channel Kv1.1, Chain A"/>
    <property type="match status" value="1"/>
</dbReference>
<dbReference type="GO" id="GO:0015986">
    <property type="term" value="P:proton motive force-driven ATP synthesis"/>
    <property type="evidence" value="ECO:0007669"/>
    <property type="project" value="InterPro"/>
</dbReference>
<dbReference type="GO" id="GO:0031966">
    <property type="term" value="C:mitochondrial membrane"/>
    <property type="evidence" value="ECO:0007669"/>
    <property type="project" value="UniProtKB-SubCell"/>
</dbReference>
<keyword evidence="8" id="KW-0472">Membrane</keyword>
<dbReference type="InterPro" id="IPR006808">
    <property type="entry name" value="ATP_synth_F0_gsu_mt"/>
</dbReference>
<evidence type="ECO:0000259" key="10">
    <source>
        <dbReference type="Pfam" id="PF02214"/>
    </source>
</evidence>
<dbReference type="SUPFAM" id="SSF54695">
    <property type="entry name" value="POZ domain"/>
    <property type="match status" value="1"/>
</dbReference>
<evidence type="ECO:0000313" key="12">
    <source>
        <dbReference type="Proteomes" id="UP000676336"/>
    </source>
</evidence>
<dbReference type="InterPro" id="IPR003131">
    <property type="entry name" value="T1-type_BTB"/>
</dbReference>
<sequence>MAAIANRVSALVPKLALPIARYGQSKLSRFWYFARVELRPPMPNEFGQIQQGVQQIVKSASTGAWRQLTVKQFSLNALVGLEVMFWFYIGECIGRGSIIGYRPGRSEGIPAPYKYFIYVMAADMNETFMIRTSTPEIPTDDSEVVSMDKVQNTLSQIQLKTKLSDEQSEHCVQTHRHQTPPMELVILPKTQDEITFPNVIDLNVGGYHYTTSLSTLRKYDDSMLAVMFSGRYHLVRDEEGHIFIDRDGSQFGILFKS</sequence>
<evidence type="ECO:0000256" key="1">
    <source>
        <dbReference type="ARBA" id="ARBA00004325"/>
    </source>
</evidence>
<protein>
    <recommendedName>
        <fullName evidence="10">Potassium channel tetramerisation-type BTB domain-containing protein</fullName>
    </recommendedName>
</protein>
<dbReference type="GO" id="GO:0051260">
    <property type="term" value="P:protein homooligomerization"/>
    <property type="evidence" value="ECO:0007669"/>
    <property type="project" value="InterPro"/>
</dbReference>
<proteinExistence type="inferred from homology"/>
<keyword evidence="9" id="KW-0066">ATP synthesis</keyword>
<dbReference type="Pfam" id="PF02214">
    <property type="entry name" value="BTB_2"/>
    <property type="match status" value="1"/>
</dbReference>
<keyword evidence="4" id="KW-0138">CF(0)</keyword>
<dbReference type="GO" id="GO:0015078">
    <property type="term" value="F:proton transmembrane transporter activity"/>
    <property type="evidence" value="ECO:0007669"/>
    <property type="project" value="InterPro"/>
</dbReference>
<evidence type="ECO:0000256" key="2">
    <source>
        <dbReference type="ARBA" id="ARBA00005699"/>
    </source>
</evidence>
<accession>A0A8S2TE84</accession>
<keyword evidence="3" id="KW-0813">Transport</keyword>